<dbReference type="OrthoDB" id="1938992at2759"/>
<dbReference type="PANTHER" id="PTHR38422:SF1">
    <property type="entry name" value="SOMETHING ABOUT SILENCING PROTEIN 4"/>
    <property type="match status" value="1"/>
</dbReference>
<accession>A0A9P8PPQ9</accession>
<feature type="domain" description="Something about silencing protein 4" evidence="2">
    <location>
        <begin position="111"/>
        <end position="206"/>
    </location>
</feature>
<organism evidence="3 4">
    <name type="scientific">Wickerhamomyces mucosus</name>
    <dbReference type="NCBI Taxonomy" id="1378264"/>
    <lineage>
        <taxon>Eukaryota</taxon>
        <taxon>Fungi</taxon>
        <taxon>Dikarya</taxon>
        <taxon>Ascomycota</taxon>
        <taxon>Saccharomycotina</taxon>
        <taxon>Saccharomycetes</taxon>
        <taxon>Phaffomycetales</taxon>
        <taxon>Wickerhamomycetaceae</taxon>
        <taxon>Wickerhamomyces</taxon>
    </lineage>
</organism>
<dbReference type="EMBL" id="JAEUBF010000681">
    <property type="protein sequence ID" value="KAH3676007.1"/>
    <property type="molecule type" value="Genomic_DNA"/>
</dbReference>
<proteinExistence type="predicted"/>
<protein>
    <recommendedName>
        <fullName evidence="2">Something about silencing protein 4 domain-containing protein</fullName>
    </recommendedName>
</protein>
<evidence type="ECO:0000313" key="4">
    <source>
        <dbReference type="Proteomes" id="UP000769528"/>
    </source>
</evidence>
<dbReference type="Proteomes" id="UP000769528">
    <property type="component" value="Unassembled WGS sequence"/>
</dbReference>
<reference evidence="3" key="1">
    <citation type="journal article" date="2021" name="Open Biol.">
        <title>Shared evolutionary footprints suggest mitochondrial oxidative damage underlies multiple complex I losses in fungi.</title>
        <authorList>
            <person name="Schikora-Tamarit M.A."/>
            <person name="Marcet-Houben M."/>
            <person name="Nosek J."/>
            <person name="Gabaldon T."/>
        </authorList>
    </citation>
    <scope>NUCLEOTIDE SEQUENCE</scope>
    <source>
        <strain evidence="3">CBS6341</strain>
    </source>
</reference>
<dbReference type="GO" id="GO:0033255">
    <property type="term" value="C:SAS acetyltransferase complex"/>
    <property type="evidence" value="ECO:0007669"/>
    <property type="project" value="InterPro"/>
</dbReference>
<evidence type="ECO:0000256" key="1">
    <source>
        <dbReference type="SAM" id="MobiDB-lite"/>
    </source>
</evidence>
<comment type="caution">
    <text evidence="3">The sequence shown here is derived from an EMBL/GenBank/DDBJ whole genome shotgun (WGS) entry which is preliminary data.</text>
</comment>
<feature type="compositionally biased region" description="Basic and acidic residues" evidence="1">
    <location>
        <begin position="16"/>
        <end position="28"/>
    </location>
</feature>
<dbReference type="PANTHER" id="PTHR38422">
    <property type="entry name" value="SOMETHING ABOUT SILENCING PROTEIN 4"/>
    <property type="match status" value="1"/>
</dbReference>
<reference evidence="3" key="2">
    <citation type="submission" date="2021-01" db="EMBL/GenBank/DDBJ databases">
        <authorList>
            <person name="Schikora-Tamarit M.A."/>
        </authorList>
    </citation>
    <scope>NUCLEOTIDE SEQUENCE</scope>
    <source>
        <strain evidence="3">CBS6341</strain>
    </source>
</reference>
<gene>
    <name evidence="3" type="ORF">WICMUC_002303</name>
</gene>
<name>A0A9P8PPQ9_9ASCO</name>
<evidence type="ECO:0000259" key="2">
    <source>
        <dbReference type="Pfam" id="PF15460"/>
    </source>
</evidence>
<sequence>MRRNFRSSAKEDEDSTKDGRHLRSRENQAKPNADLYNFEPNPELINPDHEIVICDHQLSDGFKHYNSDLEFDPNEPITFLTDLKKLDTSENLNSSPKKKLRQSTIARNQDDPLKEELYHSYHRTMEKEEKKMLKRDRERIFFEADKLKTSLDSLNRNEWRRILPTITYIRDPRDTTEVEEKRNWTVELLENQIAKFEAFKRREDKFLGKIRPSHSKFSTNVLSHQDMHLYSQSNKYDFIGDSDTDEEEENMTNEEIKAKRKKRIFQAFGPKIKIKFGNKQLTAEPFQAPKIEDA</sequence>
<dbReference type="GO" id="GO:0004402">
    <property type="term" value="F:histone acetyltransferase activity"/>
    <property type="evidence" value="ECO:0007669"/>
    <property type="project" value="TreeGrafter"/>
</dbReference>
<keyword evidence="4" id="KW-1185">Reference proteome</keyword>
<feature type="region of interest" description="Disordered" evidence="1">
    <location>
        <begin position="1"/>
        <end position="41"/>
    </location>
</feature>
<dbReference type="Pfam" id="PF15460">
    <property type="entry name" value="SAS4"/>
    <property type="match status" value="1"/>
</dbReference>
<evidence type="ECO:0000313" key="3">
    <source>
        <dbReference type="EMBL" id="KAH3676007.1"/>
    </source>
</evidence>
<dbReference type="InterPro" id="IPR038988">
    <property type="entry name" value="Sas4"/>
</dbReference>
<dbReference type="AlphaFoldDB" id="A0A9P8PPQ9"/>
<dbReference type="InterPro" id="IPR029184">
    <property type="entry name" value="Sas4_dom"/>
</dbReference>